<evidence type="ECO:0000259" key="3">
    <source>
        <dbReference type="Pfam" id="PF00905"/>
    </source>
</evidence>
<dbReference type="EMBL" id="CP060825">
    <property type="protein sequence ID" value="QNP63738.1"/>
    <property type="molecule type" value="Genomic_DNA"/>
</dbReference>
<dbReference type="KEGG" id="sgj:IAG43_12860"/>
<dbReference type="Proteomes" id="UP000516230">
    <property type="component" value="Chromosome"/>
</dbReference>
<dbReference type="GO" id="GO:0008658">
    <property type="term" value="F:penicillin binding"/>
    <property type="evidence" value="ECO:0007669"/>
    <property type="project" value="InterPro"/>
</dbReference>
<feature type="domain" description="Penicillin-binding protein transpeptidase" evidence="3">
    <location>
        <begin position="268"/>
        <end position="542"/>
    </location>
</feature>
<dbReference type="GO" id="GO:0005886">
    <property type="term" value="C:plasma membrane"/>
    <property type="evidence" value="ECO:0007669"/>
    <property type="project" value="TreeGrafter"/>
</dbReference>
<name>A0A7H0HT72_9ACTN</name>
<dbReference type="GO" id="GO:0071555">
    <property type="term" value="P:cell wall organization"/>
    <property type="evidence" value="ECO:0007669"/>
    <property type="project" value="TreeGrafter"/>
</dbReference>
<dbReference type="AlphaFoldDB" id="A0A7H0HT72"/>
<accession>A0A7H0HT72</accession>
<sequence length="546" mass="55383">MRSGAKVAVVGGVFAVVATGVGYGGWNLWNGITGGDDGGGGVSTQSAPKKTGPPDAEEIEKTAADFLAAWASGEGATAAQLTNNAAVAEPLITGYSASAHVTKAVIEPGEAVGAKVPFTVKATVEYAGVSKPWSYSSSLTVVRGLTTGRPLVDWQPTVVHPELTEGASLVTSEASAPPIRAVDKDGVELTEEKFPSLKGVLAELRQKYGAKAGGVAGVELAITSADRTVPDKNLLTLTKGKEGTLKTYLDAGVQAAAEKAVKRYGKASVVAVEPSTGYIRAVANNPAQGFNTAFGGAQAPGSTMKIVTAAMMLDKGLVSGPGSKVECPPTITWEREFHNLKDFDLGTTTFQKAFAHSCNTTFIKPVKPLGTGAGTALGETAKKYFGIGEEWQTGVKTWDGSVPASSGAETAASYIGQGKIQMNALNMASIAATVKGGAFRQPLIVPQSLDDRPLAPTRQLPGGMAATLRQLMAAAATGEGTGARAMAPVGGSKGAKTGSAEVDGQGSSNAWFTAYAGDLAAAAVVDSGGHGGDSGGDVVARVLNAR</sequence>
<keyword evidence="2" id="KW-0812">Transmembrane</keyword>
<feature type="region of interest" description="Disordered" evidence="1">
    <location>
        <begin position="36"/>
        <end position="55"/>
    </location>
</feature>
<dbReference type="Pfam" id="PF05223">
    <property type="entry name" value="MecA_N"/>
    <property type="match status" value="1"/>
</dbReference>
<dbReference type="InterPro" id="IPR012338">
    <property type="entry name" value="Beta-lactam/transpept-like"/>
</dbReference>
<proteinExistence type="predicted"/>
<reference evidence="5 6" key="1">
    <citation type="submission" date="2020-08" db="EMBL/GenBank/DDBJ databases">
        <title>A novel species.</title>
        <authorList>
            <person name="Gao J."/>
        </authorList>
    </citation>
    <scope>NUCLEOTIDE SEQUENCE [LARGE SCALE GENOMIC DNA]</scope>
    <source>
        <strain evidence="5 6">CRPJ-33</strain>
    </source>
</reference>
<evidence type="ECO:0000259" key="4">
    <source>
        <dbReference type="Pfam" id="PF05223"/>
    </source>
</evidence>
<evidence type="ECO:0000313" key="5">
    <source>
        <dbReference type="EMBL" id="QNP63738.1"/>
    </source>
</evidence>
<organism evidence="5 6">
    <name type="scientific">Streptomyces genisteinicus</name>
    <dbReference type="NCBI Taxonomy" id="2768068"/>
    <lineage>
        <taxon>Bacteria</taxon>
        <taxon>Bacillati</taxon>
        <taxon>Actinomycetota</taxon>
        <taxon>Actinomycetes</taxon>
        <taxon>Kitasatosporales</taxon>
        <taxon>Streptomycetaceae</taxon>
        <taxon>Streptomyces</taxon>
    </lineage>
</organism>
<dbReference type="RefSeq" id="WP_187740895.1">
    <property type="nucleotide sequence ID" value="NZ_CP060825.1"/>
</dbReference>
<dbReference type="PANTHER" id="PTHR30627">
    <property type="entry name" value="PEPTIDOGLYCAN D,D-TRANSPEPTIDASE"/>
    <property type="match status" value="1"/>
</dbReference>
<dbReference type="GO" id="GO:0071972">
    <property type="term" value="F:peptidoglycan L,D-transpeptidase activity"/>
    <property type="evidence" value="ECO:0007669"/>
    <property type="project" value="TreeGrafter"/>
</dbReference>
<dbReference type="SUPFAM" id="SSF56601">
    <property type="entry name" value="beta-lactamase/transpeptidase-like"/>
    <property type="match status" value="1"/>
</dbReference>
<feature type="domain" description="NTF2-like N-terminal transpeptidase" evidence="4">
    <location>
        <begin position="60"/>
        <end position="166"/>
    </location>
</feature>
<keyword evidence="2" id="KW-0472">Membrane</keyword>
<evidence type="ECO:0000256" key="1">
    <source>
        <dbReference type="SAM" id="MobiDB-lite"/>
    </source>
</evidence>
<dbReference type="InterPro" id="IPR001460">
    <property type="entry name" value="PCN-bd_Tpept"/>
</dbReference>
<dbReference type="InterPro" id="IPR007887">
    <property type="entry name" value="MecA_N"/>
</dbReference>
<gene>
    <name evidence="5" type="ORF">IAG43_12860</name>
</gene>
<evidence type="ECO:0000256" key="2">
    <source>
        <dbReference type="SAM" id="Phobius"/>
    </source>
</evidence>
<feature type="transmembrane region" description="Helical" evidence="2">
    <location>
        <begin position="7"/>
        <end position="26"/>
    </location>
</feature>
<keyword evidence="2" id="KW-1133">Transmembrane helix</keyword>
<dbReference type="Pfam" id="PF00905">
    <property type="entry name" value="Transpeptidase"/>
    <property type="match status" value="1"/>
</dbReference>
<dbReference type="GO" id="GO:0046677">
    <property type="term" value="P:response to antibiotic"/>
    <property type="evidence" value="ECO:0007669"/>
    <property type="project" value="InterPro"/>
</dbReference>
<evidence type="ECO:0000313" key="6">
    <source>
        <dbReference type="Proteomes" id="UP000516230"/>
    </source>
</evidence>
<protein>
    <submittedName>
        <fullName evidence="5">Penicillin-binding protein</fullName>
    </submittedName>
</protein>
<keyword evidence="6" id="KW-1185">Reference proteome</keyword>
<dbReference type="Gene3D" id="3.40.710.10">
    <property type="entry name" value="DD-peptidase/beta-lactamase superfamily"/>
    <property type="match status" value="1"/>
</dbReference>
<dbReference type="InterPro" id="IPR050515">
    <property type="entry name" value="Beta-lactam/transpept"/>
</dbReference>
<dbReference type="PANTHER" id="PTHR30627:SF24">
    <property type="entry name" value="PENICILLIN-BINDING PROTEIN 4B"/>
    <property type="match status" value="1"/>
</dbReference>